<dbReference type="AlphaFoldDB" id="A0A8H4QG85"/>
<keyword evidence="1" id="KW-0812">Transmembrane</keyword>
<comment type="caution">
    <text evidence="2">The sequence shown here is derived from an EMBL/GenBank/DDBJ whole genome shotgun (WGS) entry which is preliminary data.</text>
</comment>
<keyword evidence="1" id="KW-0472">Membrane</keyword>
<keyword evidence="1" id="KW-1133">Transmembrane helix</keyword>
<gene>
    <name evidence="2" type="ORF">D9613_010215</name>
</gene>
<accession>A0A8H4QG85</accession>
<dbReference type="Proteomes" id="UP000521872">
    <property type="component" value="Unassembled WGS sequence"/>
</dbReference>
<keyword evidence="3" id="KW-1185">Reference proteome</keyword>
<proteinExistence type="predicted"/>
<name>A0A8H4QG85_9AGAR</name>
<evidence type="ECO:0000313" key="2">
    <source>
        <dbReference type="EMBL" id="KAF4610131.1"/>
    </source>
</evidence>
<dbReference type="EMBL" id="JAACJL010000059">
    <property type="protein sequence ID" value="KAF4610131.1"/>
    <property type="molecule type" value="Genomic_DNA"/>
</dbReference>
<evidence type="ECO:0000313" key="3">
    <source>
        <dbReference type="Proteomes" id="UP000521872"/>
    </source>
</evidence>
<feature type="transmembrane region" description="Helical" evidence="1">
    <location>
        <begin position="109"/>
        <end position="128"/>
    </location>
</feature>
<reference evidence="2 3" key="1">
    <citation type="submission" date="2019-12" db="EMBL/GenBank/DDBJ databases">
        <authorList>
            <person name="Floudas D."/>
            <person name="Bentzer J."/>
            <person name="Ahren D."/>
            <person name="Johansson T."/>
            <person name="Persson P."/>
            <person name="Tunlid A."/>
        </authorList>
    </citation>
    <scope>NUCLEOTIDE SEQUENCE [LARGE SCALE GENOMIC DNA]</scope>
    <source>
        <strain evidence="2 3">CBS 102.39</strain>
    </source>
</reference>
<evidence type="ECO:0000256" key="1">
    <source>
        <dbReference type="SAM" id="Phobius"/>
    </source>
</evidence>
<organism evidence="2 3">
    <name type="scientific">Agrocybe pediades</name>
    <dbReference type="NCBI Taxonomy" id="84607"/>
    <lineage>
        <taxon>Eukaryota</taxon>
        <taxon>Fungi</taxon>
        <taxon>Dikarya</taxon>
        <taxon>Basidiomycota</taxon>
        <taxon>Agaricomycotina</taxon>
        <taxon>Agaricomycetes</taxon>
        <taxon>Agaricomycetidae</taxon>
        <taxon>Agaricales</taxon>
        <taxon>Agaricineae</taxon>
        <taxon>Strophariaceae</taxon>
        <taxon>Agrocybe</taxon>
    </lineage>
</organism>
<sequence length="209" mass="22793">MVYGCLIDAKPEVNTNQPFDIFDHLSAATFSVAAATSFVATGVICLQIWQHSTLRSRSRKHYRTIIRALIESSALYTVAVLCLAILNFTNTGSFEKSLETYTIFQIIDAATQIISGLAPTLMIARLFVSSEQEDPEVSSARLPSDLIDGRVSHATDANMANMGTDLEMQQGGSIGIGERESEEIQAVPRNEYYGQPEGQLQDGVNTVVV</sequence>
<protein>
    <submittedName>
        <fullName evidence="2">Uncharacterized protein</fullName>
    </submittedName>
</protein>
<feature type="transmembrane region" description="Helical" evidence="1">
    <location>
        <begin position="69"/>
        <end position="89"/>
    </location>
</feature>
<feature type="transmembrane region" description="Helical" evidence="1">
    <location>
        <begin position="27"/>
        <end position="49"/>
    </location>
</feature>